<gene>
    <name evidence="3" type="ORF">SCP_1200870</name>
</gene>
<feature type="domain" description="Formin GTPase-binding" evidence="2">
    <location>
        <begin position="61"/>
        <end position="326"/>
    </location>
</feature>
<dbReference type="InParanoid" id="A0A401H0D2"/>
<reference evidence="3 4" key="1">
    <citation type="journal article" date="2018" name="Sci. Rep.">
        <title>Genome sequence of the cauliflower mushroom Sparassis crispa (Hanabiratake) and its association with beneficial usage.</title>
        <authorList>
            <person name="Kiyama R."/>
            <person name="Furutani Y."/>
            <person name="Kawaguchi K."/>
            <person name="Nakanishi T."/>
        </authorList>
    </citation>
    <scope>NUCLEOTIDE SEQUENCE [LARGE SCALE GENOMIC DNA]</scope>
</reference>
<feature type="compositionally biased region" description="Basic and acidic residues" evidence="1">
    <location>
        <begin position="40"/>
        <end position="60"/>
    </location>
</feature>
<accession>A0A401H0D2</accession>
<proteinExistence type="predicted"/>
<comment type="caution">
    <text evidence="3">The sequence shown here is derived from an EMBL/GenBank/DDBJ whole genome shotgun (WGS) entry which is preliminary data.</text>
</comment>
<dbReference type="InterPro" id="IPR010473">
    <property type="entry name" value="GTPase-bd"/>
</dbReference>
<protein>
    <recommendedName>
        <fullName evidence="2">Formin GTPase-binding domain-containing protein</fullName>
    </recommendedName>
</protein>
<evidence type="ECO:0000313" key="3">
    <source>
        <dbReference type="EMBL" id="GBE87862.1"/>
    </source>
</evidence>
<dbReference type="Gene3D" id="1.25.10.10">
    <property type="entry name" value="Leucine-rich Repeat Variant"/>
    <property type="match status" value="1"/>
</dbReference>
<dbReference type="InterPro" id="IPR011989">
    <property type="entry name" value="ARM-like"/>
</dbReference>
<dbReference type="SMART" id="SM01140">
    <property type="entry name" value="Drf_GBD"/>
    <property type="match status" value="1"/>
</dbReference>
<name>A0A401H0D2_9APHY</name>
<dbReference type="GO" id="GO:0003779">
    <property type="term" value="F:actin binding"/>
    <property type="evidence" value="ECO:0007669"/>
    <property type="project" value="InterPro"/>
</dbReference>
<keyword evidence="4" id="KW-1185">Reference proteome</keyword>
<dbReference type="Pfam" id="PF06371">
    <property type="entry name" value="Drf_GBD"/>
    <property type="match status" value="1"/>
</dbReference>
<dbReference type="AlphaFoldDB" id="A0A401H0D2"/>
<dbReference type="OrthoDB" id="2155261at2759"/>
<dbReference type="SUPFAM" id="SSF48371">
    <property type="entry name" value="ARM repeat"/>
    <property type="match status" value="1"/>
</dbReference>
<feature type="region of interest" description="Disordered" evidence="1">
    <location>
        <begin position="17"/>
        <end position="63"/>
    </location>
</feature>
<dbReference type="GeneID" id="38784779"/>
<dbReference type="Proteomes" id="UP000287166">
    <property type="component" value="Unassembled WGS sequence"/>
</dbReference>
<organism evidence="3 4">
    <name type="scientific">Sparassis crispa</name>
    <dbReference type="NCBI Taxonomy" id="139825"/>
    <lineage>
        <taxon>Eukaryota</taxon>
        <taxon>Fungi</taxon>
        <taxon>Dikarya</taxon>
        <taxon>Basidiomycota</taxon>
        <taxon>Agaricomycotina</taxon>
        <taxon>Agaricomycetes</taxon>
        <taxon>Polyporales</taxon>
        <taxon>Sparassidaceae</taxon>
        <taxon>Sparassis</taxon>
    </lineage>
</organism>
<evidence type="ECO:0000259" key="2">
    <source>
        <dbReference type="SMART" id="SM01140"/>
    </source>
</evidence>
<dbReference type="RefSeq" id="XP_027618775.1">
    <property type="nucleotide sequence ID" value="XM_027762974.1"/>
</dbReference>
<sequence>MFKSILPSRRIPSADFLMITPPVDNSPNGKENHPGIPASHDTKPTRSEKNKKAKGKEHPVEGVPSEADFDRLLEELQIPLNLRSKLATMDARVKAQMLKSSGIITAKSSIARPQTSRGVRRAYSTESLGSPRPQLKRALEECDVFSSRKEPPILSPAHVRGISINVGRSAMHSFAPAQNAATKTAHKDKRARASSVSPGKYCNILRGNSSTSLEVDSVKKLRLLLRNEATTWTEEFLEQGGYGALLTRLTEILEVEWREEQHDDQMLHELLRCVKALSTSAIGCAALRDSCPSPYFQLIHLLYSDKKPGDVGTRQLILELLLLLFELYPSSSLPSSGSPITTAFSYMRSRSIPWEADARAQSSNLITLPAPHASLFSFIRALLLTPAPPPAEAPGPAVEPHAFIEELHRHRIYKTYLQELNDICRDFFWVFCHPNNAVWNLDETDEAKVEKPRAPGGMTGGVEFEAMGYMTTHFRFINAIAALVQDMNLPQSHEHSAYQFHNDMFLSGIERILLMARKASTTYYPTLHLEIARYVAAVNRSGFELPWSLSRLVAPPPSSMRKTPAMRSPVYGNLGKGVAMQGSPSKRSSVVVNAPVPGLPGSRKVTPMFGL</sequence>
<dbReference type="GO" id="GO:0031267">
    <property type="term" value="F:small GTPase binding"/>
    <property type="evidence" value="ECO:0007669"/>
    <property type="project" value="InterPro"/>
</dbReference>
<evidence type="ECO:0000313" key="4">
    <source>
        <dbReference type="Proteomes" id="UP000287166"/>
    </source>
</evidence>
<evidence type="ECO:0000256" key="1">
    <source>
        <dbReference type="SAM" id="MobiDB-lite"/>
    </source>
</evidence>
<dbReference type="InterPro" id="IPR016024">
    <property type="entry name" value="ARM-type_fold"/>
</dbReference>
<dbReference type="GO" id="GO:0030036">
    <property type="term" value="P:actin cytoskeleton organization"/>
    <property type="evidence" value="ECO:0007669"/>
    <property type="project" value="InterPro"/>
</dbReference>
<dbReference type="EMBL" id="BFAD01000012">
    <property type="protein sequence ID" value="GBE87862.1"/>
    <property type="molecule type" value="Genomic_DNA"/>
</dbReference>